<dbReference type="RefSeq" id="XP_013900943.1">
    <property type="nucleotide sequence ID" value="XM_014045489.1"/>
</dbReference>
<accession>A0A0D2L423</accession>
<dbReference type="InterPro" id="IPR005182">
    <property type="entry name" value="YdbS-like_PH"/>
</dbReference>
<protein>
    <submittedName>
        <fullName evidence="2">Flagellar associated protein</fullName>
    </submittedName>
</protein>
<dbReference type="Proteomes" id="UP000054498">
    <property type="component" value="Unassembled WGS sequence"/>
</dbReference>
<evidence type="ECO:0000313" key="3">
    <source>
        <dbReference type="Proteomes" id="UP000054498"/>
    </source>
</evidence>
<dbReference type="AlphaFoldDB" id="A0A0D2L423"/>
<sequence length="249" mass="25936">MQVFEKTHRVNRYNCCVNCAVGLASAGLTCVFCPVGVLCPGKLFPYYSLKARAARGRGPLDSQAVQVHSVYNDFCCHLQQTVKTLPLEKVQDIQITQNCLHACFGVHQVSVQTAGNSNPDAGAELSAVFLAAPLGAREALQLAVRLNRQHQGSAAAPLQQAGMARGGGSGGGELAARLSALDVLVQRGALTAPEARAAKVGVLASAADPLPSLLEASQLAERGVISADEFQTLKAALLAQIAQVVGRAV</sequence>
<dbReference type="EMBL" id="KK101167">
    <property type="protein sequence ID" value="KIZ01924.1"/>
    <property type="molecule type" value="Genomic_DNA"/>
</dbReference>
<reference evidence="2 3" key="1">
    <citation type="journal article" date="2013" name="BMC Genomics">
        <title>Reconstruction of the lipid metabolism for the microalga Monoraphidium neglectum from its genome sequence reveals characteristics suitable for biofuel production.</title>
        <authorList>
            <person name="Bogen C."/>
            <person name="Al-Dilaimi A."/>
            <person name="Albersmeier A."/>
            <person name="Wichmann J."/>
            <person name="Grundmann M."/>
            <person name="Rupp O."/>
            <person name="Lauersen K.J."/>
            <person name="Blifernez-Klassen O."/>
            <person name="Kalinowski J."/>
            <person name="Goesmann A."/>
            <person name="Mussgnug J.H."/>
            <person name="Kruse O."/>
        </authorList>
    </citation>
    <scope>NUCLEOTIDE SEQUENCE [LARGE SCALE GENOMIC DNA]</scope>
    <source>
        <strain evidence="2 3">SAG 48.87</strain>
    </source>
</reference>
<feature type="domain" description="YdbS-like PH" evidence="1">
    <location>
        <begin position="78"/>
        <end position="124"/>
    </location>
</feature>
<dbReference type="Pfam" id="PF03703">
    <property type="entry name" value="bPH_2"/>
    <property type="match status" value="1"/>
</dbReference>
<gene>
    <name evidence="2" type="ORF">MNEG_6036</name>
</gene>
<keyword evidence="2" id="KW-0969">Cilium</keyword>
<name>A0A0D2L423_9CHLO</name>
<evidence type="ECO:0000259" key="1">
    <source>
        <dbReference type="Pfam" id="PF03703"/>
    </source>
</evidence>
<keyword evidence="2" id="KW-0282">Flagellum</keyword>
<proteinExistence type="predicted"/>
<dbReference type="KEGG" id="mng:MNEG_6036"/>
<keyword evidence="2" id="KW-0966">Cell projection</keyword>
<organism evidence="2 3">
    <name type="scientific">Monoraphidium neglectum</name>
    <dbReference type="NCBI Taxonomy" id="145388"/>
    <lineage>
        <taxon>Eukaryota</taxon>
        <taxon>Viridiplantae</taxon>
        <taxon>Chlorophyta</taxon>
        <taxon>core chlorophytes</taxon>
        <taxon>Chlorophyceae</taxon>
        <taxon>CS clade</taxon>
        <taxon>Sphaeropleales</taxon>
        <taxon>Selenastraceae</taxon>
        <taxon>Monoraphidium</taxon>
    </lineage>
</organism>
<dbReference type="GeneID" id="25738912"/>
<dbReference type="OrthoDB" id="531188at2759"/>
<keyword evidence="3" id="KW-1185">Reference proteome</keyword>
<evidence type="ECO:0000313" key="2">
    <source>
        <dbReference type="EMBL" id="KIZ01924.1"/>
    </source>
</evidence>